<accession>A0A3S3Q9U4</accession>
<dbReference type="Proteomes" id="UP000287527">
    <property type="component" value="Unassembled WGS sequence"/>
</dbReference>
<evidence type="ECO:0000259" key="2">
    <source>
        <dbReference type="Pfam" id="PF13648"/>
    </source>
</evidence>
<evidence type="ECO:0000313" key="3">
    <source>
        <dbReference type="EMBL" id="RWW93812.1"/>
    </source>
</evidence>
<comment type="caution">
    <text evidence="3">The sequence shown here is derived from an EMBL/GenBank/DDBJ whole genome shotgun (WGS) entry which is preliminary data.</text>
</comment>
<dbReference type="Pfam" id="PF13648">
    <property type="entry name" value="Lipocalin_4"/>
    <property type="match status" value="1"/>
</dbReference>
<sequence>MKKLIGLGLALLCLTACSSDDDSGSSINLNQLTKRWYNVSYVVAGKTVEYDGHQPCGKDYTEFSGGNIAKEVDYFNCQEDPDTATGTYTAAEKSLTTVVNGVTNVYTIKKLNSKALEIEQASGNPKITYIYTSTP</sequence>
<dbReference type="EMBL" id="SBII01000011">
    <property type="protein sequence ID" value="RWW93812.1"/>
    <property type="molecule type" value="Genomic_DNA"/>
</dbReference>
<keyword evidence="4" id="KW-1185">Reference proteome</keyword>
<reference evidence="3 4" key="1">
    <citation type="submission" date="2019-01" db="EMBL/GenBank/DDBJ databases">
        <title>Flavobacterium sp. nov.,isolated from freshwater.</title>
        <authorList>
            <person name="Zhang R."/>
            <person name="Du Z.-J."/>
        </authorList>
    </citation>
    <scope>NUCLEOTIDE SEQUENCE [LARGE SCALE GENOMIC DNA]</scope>
    <source>
        <strain evidence="3 4">1E403</strain>
    </source>
</reference>
<evidence type="ECO:0000256" key="1">
    <source>
        <dbReference type="SAM" id="SignalP"/>
    </source>
</evidence>
<name>A0A3S3Q9U4_9FLAO</name>
<feature type="chain" id="PRO_5018637420" description="Lipocalin-like domain-containing protein" evidence="1">
    <location>
        <begin position="19"/>
        <end position="135"/>
    </location>
</feature>
<proteinExistence type="predicted"/>
<protein>
    <recommendedName>
        <fullName evidence="2">Lipocalin-like domain-containing protein</fullName>
    </recommendedName>
</protein>
<feature type="signal peptide" evidence="1">
    <location>
        <begin position="1"/>
        <end position="18"/>
    </location>
</feature>
<keyword evidence="1" id="KW-0732">Signal</keyword>
<gene>
    <name evidence="3" type="ORF">EPI11_14860</name>
</gene>
<feature type="domain" description="Lipocalin-like" evidence="2">
    <location>
        <begin position="32"/>
        <end position="117"/>
    </location>
</feature>
<dbReference type="OrthoDB" id="1369845at2"/>
<dbReference type="AlphaFoldDB" id="A0A3S3Q9U4"/>
<dbReference type="InterPro" id="IPR024311">
    <property type="entry name" value="Lipocalin-like"/>
</dbReference>
<evidence type="ECO:0000313" key="4">
    <source>
        <dbReference type="Proteomes" id="UP000287527"/>
    </source>
</evidence>
<organism evidence="3 4">
    <name type="scientific">Flavobacterium cerinum</name>
    <dbReference type="NCBI Taxonomy" id="2502784"/>
    <lineage>
        <taxon>Bacteria</taxon>
        <taxon>Pseudomonadati</taxon>
        <taxon>Bacteroidota</taxon>
        <taxon>Flavobacteriia</taxon>
        <taxon>Flavobacteriales</taxon>
        <taxon>Flavobacteriaceae</taxon>
        <taxon>Flavobacterium</taxon>
    </lineage>
</organism>
<dbReference type="RefSeq" id="WP_128390767.1">
    <property type="nucleotide sequence ID" value="NZ_SBII01000011.1"/>
</dbReference>